<organism evidence="2 3">
    <name type="scientific">Xenoophorus captivus</name>
    <dbReference type="NCBI Taxonomy" id="1517983"/>
    <lineage>
        <taxon>Eukaryota</taxon>
        <taxon>Metazoa</taxon>
        <taxon>Chordata</taxon>
        <taxon>Craniata</taxon>
        <taxon>Vertebrata</taxon>
        <taxon>Euteleostomi</taxon>
        <taxon>Actinopterygii</taxon>
        <taxon>Neopterygii</taxon>
        <taxon>Teleostei</taxon>
        <taxon>Neoteleostei</taxon>
        <taxon>Acanthomorphata</taxon>
        <taxon>Ovalentaria</taxon>
        <taxon>Atherinomorphae</taxon>
        <taxon>Cyprinodontiformes</taxon>
        <taxon>Goodeidae</taxon>
        <taxon>Xenoophorus</taxon>
    </lineage>
</organism>
<evidence type="ECO:0000256" key="1">
    <source>
        <dbReference type="SAM" id="Phobius"/>
    </source>
</evidence>
<feature type="transmembrane region" description="Helical" evidence="1">
    <location>
        <begin position="91"/>
        <end position="123"/>
    </location>
</feature>
<protein>
    <recommendedName>
        <fullName evidence="4">Transmembrane protein</fullName>
    </recommendedName>
</protein>
<keyword evidence="1" id="KW-0812">Transmembrane</keyword>
<keyword evidence="1" id="KW-0472">Membrane</keyword>
<gene>
    <name evidence="2" type="ORF">XENOCAPTIV_020824</name>
</gene>
<dbReference type="EMBL" id="JAHRIN010038123">
    <property type="protein sequence ID" value="MEQ2204909.1"/>
    <property type="molecule type" value="Genomic_DNA"/>
</dbReference>
<name>A0ABV0R9T9_9TELE</name>
<evidence type="ECO:0000313" key="3">
    <source>
        <dbReference type="Proteomes" id="UP001434883"/>
    </source>
</evidence>
<keyword evidence="3" id="KW-1185">Reference proteome</keyword>
<sequence>MASQLHFHSSHVTLSDIGSLNFFKSCEKTHLCKTSFSVSFTNSGCLILRCYCFYFIPQNTHLEYHVLPRYLFAFHCMVTLDVLKVSYKLHFFVVVVVVVVVGGGGGGGVVGGVVVVVVVNIWVPVLFE</sequence>
<comment type="caution">
    <text evidence="2">The sequence shown here is derived from an EMBL/GenBank/DDBJ whole genome shotgun (WGS) entry which is preliminary data.</text>
</comment>
<keyword evidence="1" id="KW-1133">Transmembrane helix</keyword>
<evidence type="ECO:0000313" key="2">
    <source>
        <dbReference type="EMBL" id="MEQ2204909.1"/>
    </source>
</evidence>
<dbReference type="Proteomes" id="UP001434883">
    <property type="component" value="Unassembled WGS sequence"/>
</dbReference>
<evidence type="ECO:0008006" key="4">
    <source>
        <dbReference type="Google" id="ProtNLM"/>
    </source>
</evidence>
<accession>A0ABV0R9T9</accession>
<proteinExistence type="predicted"/>
<reference evidence="2 3" key="1">
    <citation type="submission" date="2021-06" db="EMBL/GenBank/DDBJ databases">
        <authorList>
            <person name="Palmer J.M."/>
        </authorList>
    </citation>
    <scope>NUCLEOTIDE SEQUENCE [LARGE SCALE GENOMIC DNA]</scope>
    <source>
        <strain evidence="2 3">XC_2019</strain>
        <tissue evidence="2">Muscle</tissue>
    </source>
</reference>